<proteinExistence type="predicted"/>
<dbReference type="InterPro" id="IPR036770">
    <property type="entry name" value="Ankyrin_rpt-contain_sf"/>
</dbReference>
<evidence type="ECO:0000313" key="6">
    <source>
        <dbReference type="Proteomes" id="UP000186817"/>
    </source>
</evidence>
<gene>
    <name evidence="5" type="primary">XB3</name>
    <name evidence="5" type="ORF">AK812_SmicGene12504</name>
</gene>
<dbReference type="SUPFAM" id="SSF48403">
    <property type="entry name" value="Ankyrin repeat"/>
    <property type="match status" value="1"/>
</dbReference>
<feature type="repeat" description="ANK" evidence="3">
    <location>
        <begin position="225"/>
        <end position="257"/>
    </location>
</feature>
<evidence type="ECO:0000256" key="3">
    <source>
        <dbReference type="PROSITE-ProRule" id="PRU00023"/>
    </source>
</evidence>
<feature type="compositionally biased region" description="Basic residues" evidence="4">
    <location>
        <begin position="308"/>
        <end position="320"/>
    </location>
</feature>
<dbReference type="InterPro" id="IPR002110">
    <property type="entry name" value="Ankyrin_rpt"/>
</dbReference>
<accession>A0A1Q9EAJ2</accession>
<comment type="caution">
    <text evidence="5">The sequence shown here is derived from an EMBL/GenBank/DDBJ whole genome shotgun (WGS) entry which is preliminary data.</text>
</comment>
<sequence>MCYGASASSGVPQACEPRDDQYASRRCSLFIEIFAHAFISSERPVYSGFRSGGAGLDPNGDEWVRNIGAKNANRDRLVELQAGEHAPLVIQAALADSPDTLRVLEEFGQSLLQVGHVALLERGRARASLVTAPMGAAAWALKLNALQELVSCPDLETEVKAEVRPVAGAGSARTQDFSWASGATPLLLAVQAAGRGGAASNADETGAQAVDLLLSHGANPEAAAAGETALHLAARYGLPKVVKTLLASGADTLARNLSGDTPHTLAVRTGRTECAELLAKAEKPQETALADELIDEEQAEQAKLNRAREKRREKKSRQREKRADLPAAEQPERELPEKAPAPEKREKSELSGEALQKRVAELRREKTRATQKARHLARRIDEEAAKAEASKAQLLKLQTRSQELRALRSEKKEAVERAEVPNMKL</sequence>
<dbReference type="SMART" id="SM00248">
    <property type="entry name" value="ANK"/>
    <property type="match status" value="3"/>
</dbReference>
<dbReference type="PROSITE" id="PS50088">
    <property type="entry name" value="ANK_REPEAT"/>
    <property type="match status" value="1"/>
</dbReference>
<reference evidence="5 6" key="1">
    <citation type="submission" date="2016-02" db="EMBL/GenBank/DDBJ databases">
        <title>Genome analysis of coral dinoflagellate symbionts highlights evolutionary adaptations to a symbiotic lifestyle.</title>
        <authorList>
            <person name="Aranda M."/>
            <person name="Li Y."/>
            <person name="Liew Y.J."/>
            <person name="Baumgarten S."/>
            <person name="Simakov O."/>
            <person name="Wilson M."/>
            <person name="Piel J."/>
            <person name="Ashoor H."/>
            <person name="Bougouffa S."/>
            <person name="Bajic V.B."/>
            <person name="Ryu T."/>
            <person name="Ravasi T."/>
            <person name="Bayer T."/>
            <person name="Micklem G."/>
            <person name="Kim H."/>
            <person name="Bhak J."/>
            <person name="Lajeunesse T.C."/>
            <person name="Voolstra C.R."/>
        </authorList>
    </citation>
    <scope>NUCLEOTIDE SEQUENCE [LARGE SCALE GENOMIC DNA]</scope>
    <source>
        <strain evidence="5 6">CCMP2467</strain>
    </source>
</reference>
<keyword evidence="1" id="KW-0677">Repeat</keyword>
<protein>
    <submittedName>
        <fullName evidence="5">E3 ubiquitin-protein ligase XB3</fullName>
    </submittedName>
</protein>
<dbReference type="Gene3D" id="1.25.40.20">
    <property type="entry name" value="Ankyrin repeat-containing domain"/>
    <property type="match status" value="1"/>
</dbReference>
<dbReference type="PANTHER" id="PTHR24123:SF33">
    <property type="entry name" value="PROTEIN HOS4"/>
    <property type="match status" value="1"/>
</dbReference>
<keyword evidence="2 3" id="KW-0040">ANK repeat</keyword>
<dbReference type="Proteomes" id="UP000186817">
    <property type="component" value="Unassembled WGS sequence"/>
</dbReference>
<dbReference type="EMBL" id="LSRX01000211">
    <property type="protein sequence ID" value="OLQ04422.1"/>
    <property type="molecule type" value="Genomic_DNA"/>
</dbReference>
<evidence type="ECO:0000256" key="2">
    <source>
        <dbReference type="ARBA" id="ARBA00023043"/>
    </source>
</evidence>
<feature type="region of interest" description="Disordered" evidence="4">
    <location>
        <begin position="300"/>
        <end position="376"/>
    </location>
</feature>
<dbReference type="Pfam" id="PF12796">
    <property type="entry name" value="Ank_2"/>
    <property type="match status" value="1"/>
</dbReference>
<evidence type="ECO:0000256" key="4">
    <source>
        <dbReference type="SAM" id="MobiDB-lite"/>
    </source>
</evidence>
<organism evidence="5 6">
    <name type="scientific">Symbiodinium microadriaticum</name>
    <name type="common">Dinoflagellate</name>
    <name type="synonym">Zooxanthella microadriatica</name>
    <dbReference type="NCBI Taxonomy" id="2951"/>
    <lineage>
        <taxon>Eukaryota</taxon>
        <taxon>Sar</taxon>
        <taxon>Alveolata</taxon>
        <taxon>Dinophyceae</taxon>
        <taxon>Suessiales</taxon>
        <taxon>Symbiodiniaceae</taxon>
        <taxon>Symbiodinium</taxon>
    </lineage>
</organism>
<feature type="compositionally biased region" description="Basic and acidic residues" evidence="4">
    <location>
        <begin position="330"/>
        <end position="368"/>
    </location>
</feature>
<dbReference type="PANTHER" id="PTHR24123">
    <property type="entry name" value="ANKYRIN REPEAT-CONTAINING"/>
    <property type="match status" value="1"/>
</dbReference>
<name>A0A1Q9EAJ2_SYMMI</name>
<evidence type="ECO:0000256" key="1">
    <source>
        <dbReference type="ARBA" id="ARBA00022737"/>
    </source>
</evidence>
<evidence type="ECO:0000313" key="5">
    <source>
        <dbReference type="EMBL" id="OLQ04422.1"/>
    </source>
</evidence>
<dbReference type="AlphaFoldDB" id="A0A1Q9EAJ2"/>
<dbReference type="OrthoDB" id="10418715at2759"/>
<dbReference type="PROSITE" id="PS50297">
    <property type="entry name" value="ANK_REP_REGION"/>
    <property type="match status" value="1"/>
</dbReference>
<dbReference type="InterPro" id="IPR051165">
    <property type="entry name" value="Multifunctional_ANK_Repeat"/>
</dbReference>
<keyword evidence="6" id="KW-1185">Reference proteome</keyword>